<dbReference type="AlphaFoldDB" id="A0A0C3QXN3"/>
<evidence type="ECO:0000313" key="3">
    <source>
        <dbReference type="Proteomes" id="UP000054248"/>
    </source>
</evidence>
<accession>A0A0C3QXN3</accession>
<feature type="region of interest" description="Disordered" evidence="1">
    <location>
        <begin position="99"/>
        <end position="144"/>
    </location>
</feature>
<reference evidence="2 3" key="1">
    <citation type="submission" date="2014-04" db="EMBL/GenBank/DDBJ databases">
        <authorList>
            <consortium name="DOE Joint Genome Institute"/>
            <person name="Kuo A."/>
            <person name="Girlanda M."/>
            <person name="Perotto S."/>
            <person name="Kohler A."/>
            <person name="Nagy L.G."/>
            <person name="Floudas D."/>
            <person name="Copeland A."/>
            <person name="Barry K.W."/>
            <person name="Cichocki N."/>
            <person name="Veneault-Fourrey C."/>
            <person name="LaButti K."/>
            <person name="Lindquist E.A."/>
            <person name="Lipzen A."/>
            <person name="Lundell T."/>
            <person name="Morin E."/>
            <person name="Murat C."/>
            <person name="Sun H."/>
            <person name="Tunlid A."/>
            <person name="Henrissat B."/>
            <person name="Grigoriev I.V."/>
            <person name="Hibbett D.S."/>
            <person name="Martin F."/>
            <person name="Nordberg H.P."/>
            <person name="Cantor M.N."/>
            <person name="Hua S.X."/>
        </authorList>
    </citation>
    <scope>NUCLEOTIDE SEQUENCE [LARGE SCALE GENOMIC DNA]</scope>
    <source>
        <strain evidence="2 3">MUT 4182</strain>
    </source>
</reference>
<reference evidence="3" key="2">
    <citation type="submission" date="2015-01" db="EMBL/GenBank/DDBJ databases">
        <title>Evolutionary Origins and Diversification of the Mycorrhizal Mutualists.</title>
        <authorList>
            <consortium name="DOE Joint Genome Institute"/>
            <consortium name="Mycorrhizal Genomics Consortium"/>
            <person name="Kohler A."/>
            <person name="Kuo A."/>
            <person name="Nagy L.G."/>
            <person name="Floudas D."/>
            <person name="Copeland A."/>
            <person name="Barry K.W."/>
            <person name="Cichocki N."/>
            <person name="Veneault-Fourrey C."/>
            <person name="LaButti K."/>
            <person name="Lindquist E.A."/>
            <person name="Lipzen A."/>
            <person name="Lundell T."/>
            <person name="Morin E."/>
            <person name="Murat C."/>
            <person name="Riley R."/>
            <person name="Ohm R."/>
            <person name="Sun H."/>
            <person name="Tunlid A."/>
            <person name="Henrissat B."/>
            <person name="Grigoriev I.V."/>
            <person name="Hibbett D.S."/>
            <person name="Martin F."/>
        </authorList>
    </citation>
    <scope>NUCLEOTIDE SEQUENCE [LARGE SCALE GENOMIC DNA]</scope>
    <source>
        <strain evidence="3">MUT 4182</strain>
    </source>
</reference>
<name>A0A0C3QXN3_9AGAM</name>
<feature type="region of interest" description="Disordered" evidence="1">
    <location>
        <begin position="1"/>
        <end position="53"/>
    </location>
</feature>
<dbReference type="HOGENOM" id="CLU_1797869_0_0_1"/>
<keyword evidence="3" id="KW-1185">Reference proteome</keyword>
<sequence>MSSSQAYVPIKPALNSMPKRPTPPAFGSPQVFQSPPRLTPPGSVPSMMQGGRRNPELDQLEQIADEIEQLHKRKMSDALAELGYSSIVTSGFYASRAQASSPHKFSPPPPIMASAGGSAQVAKRRLNQSCPALPDSPRVDTFGR</sequence>
<proteinExistence type="predicted"/>
<dbReference type="OrthoDB" id="3196743at2759"/>
<protein>
    <submittedName>
        <fullName evidence="2">Uncharacterized protein</fullName>
    </submittedName>
</protein>
<organism evidence="2 3">
    <name type="scientific">Tulasnella calospora MUT 4182</name>
    <dbReference type="NCBI Taxonomy" id="1051891"/>
    <lineage>
        <taxon>Eukaryota</taxon>
        <taxon>Fungi</taxon>
        <taxon>Dikarya</taxon>
        <taxon>Basidiomycota</taxon>
        <taxon>Agaricomycotina</taxon>
        <taxon>Agaricomycetes</taxon>
        <taxon>Cantharellales</taxon>
        <taxon>Tulasnellaceae</taxon>
        <taxon>Tulasnella</taxon>
    </lineage>
</organism>
<dbReference type="Proteomes" id="UP000054248">
    <property type="component" value="Unassembled WGS sequence"/>
</dbReference>
<evidence type="ECO:0000313" key="2">
    <source>
        <dbReference type="EMBL" id="KIO33824.1"/>
    </source>
</evidence>
<evidence type="ECO:0000256" key="1">
    <source>
        <dbReference type="SAM" id="MobiDB-lite"/>
    </source>
</evidence>
<dbReference type="EMBL" id="KN822946">
    <property type="protein sequence ID" value="KIO33824.1"/>
    <property type="molecule type" value="Genomic_DNA"/>
</dbReference>
<gene>
    <name evidence="2" type="ORF">M407DRAFT_240945</name>
</gene>